<feature type="compositionally biased region" description="Low complexity" evidence="1">
    <location>
        <begin position="292"/>
        <end position="313"/>
    </location>
</feature>
<dbReference type="Gene3D" id="3.30.750.24">
    <property type="entry name" value="STAS domain"/>
    <property type="match status" value="1"/>
</dbReference>
<evidence type="ECO:0000256" key="2">
    <source>
        <dbReference type="SAM" id="Phobius"/>
    </source>
</evidence>
<organism evidence="3 4">
    <name type="scientific">Alienimonas californiensis</name>
    <dbReference type="NCBI Taxonomy" id="2527989"/>
    <lineage>
        <taxon>Bacteria</taxon>
        <taxon>Pseudomonadati</taxon>
        <taxon>Planctomycetota</taxon>
        <taxon>Planctomycetia</taxon>
        <taxon>Planctomycetales</taxon>
        <taxon>Planctomycetaceae</taxon>
        <taxon>Alienimonas</taxon>
    </lineage>
</organism>
<dbReference type="AlphaFoldDB" id="A0A517PA98"/>
<feature type="compositionally biased region" description="Pro residues" evidence="1">
    <location>
        <begin position="314"/>
        <end position="328"/>
    </location>
</feature>
<dbReference type="Proteomes" id="UP000318741">
    <property type="component" value="Chromosome"/>
</dbReference>
<dbReference type="KEGG" id="acaf:CA12_23990"/>
<accession>A0A517PA98</accession>
<dbReference type="EMBL" id="CP036265">
    <property type="protein sequence ID" value="QDT16298.1"/>
    <property type="molecule type" value="Genomic_DNA"/>
</dbReference>
<proteinExistence type="predicted"/>
<evidence type="ECO:0000256" key="1">
    <source>
        <dbReference type="SAM" id="MobiDB-lite"/>
    </source>
</evidence>
<feature type="compositionally biased region" description="Acidic residues" evidence="1">
    <location>
        <begin position="352"/>
        <end position="361"/>
    </location>
</feature>
<name>A0A517PA98_9PLAN</name>
<gene>
    <name evidence="3" type="ORF">CA12_23990</name>
</gene>
<reference evidence="3 4" key="1">
    <citation type="submission" date="2019-02" db="EMBL/GenBank/DDBJ databases">
        <title>Deep-cultivation of Planctomycetes and their phenomic and genomic characterization uncovers novel biology.</title>
        <authorList>
            <person name="Wiegand S."/>
            <person name="Jogler M."/>
            <person name="Boedeker C."/>
            <person name="Pinto D."/>
            <person name="Vollmers J."/>
            <person name="Rivas-Marin E."/>
            <person name="Kohn T."/>
            <person name="Peeters S.H."/>
            <person name="Heuer A."/>
            <person name="Rast P."/>
            <person name="Oberbeckmann S."/>
            <person name="Bunk B."/>
            <person name="Jeske O."/>
            <person name="Meyerdierks A."/>
            <person name="Storesund J.E."/>
            <person name="Kallscheuer N."/>
            <person name="Luecker S."/>
            <person name="Lage O.M."/>
            <person name="Pohl T."/>
            <person name="Merkel B.J."/>
            <person name="Hornburger P."/>
            <person name="Mueller R.-W."/>
            <person name="Bruemmer F."/>
            <person name="Labrenz M."/>
            <person name="Spormann A.M."/>
            <person name="Op den Camp H."/>
            <person name="Overmann J."/>
            <person name="Amann R."/>
            <person name="Jetten M.S.M."/>
            <person name="Mascher T."/>
            <person name="Medema M.H."/>
            <person name="Devos D.P."/>
            <person name="Kaster A.-K."/>
            <person name="Ovreas L."/>
            <person name="Rohde M."/>
            <person name="Galperin M.Y."/>
            <person name="Jogler C."/>
        </authorList>
    </citation>
    <scope>NUCLEOTIDE SEQUENCE [LARGE SCALE GENOMIC DNA]</scope>
    <source>
        <strain evidence="3 4">CA12</strain>
    </source>
</reference>
<dbReference type="SUPFAM" id="SSF52091">
    <property type="entry name" value="SpoIIaa-like"/>
    <property type="match status" value="1"/>
</dbReference>
<sequence>MSASIVAARGNTIFPVETFGDTLIVLPKGDKAGFGEADFRVECGRVSAALRDPLYKNLVLDFTLTNYVGGNVVEELQAWVSQVREQGGRAVACEVSPDMRKGLEVSRRADDWEFFDTRDDALRAVARETAGQKLTRWAPSIATALTVLLLIGLGAWLLTGRQAERRQYAALEEIWQDYAKIRKRSPDERDWQVQAEPLVKRLDAQIAELQAMLPSQYAARNTLLAVARLRMKPILLEPRAPDPRAEGVEAGLAYIRANLAGGAQTDYKELEARYLATRPSLGFGAPAVATDSSAGSEEGASSEAADPAVESIPIPEPAPVVEPVPSPEPGLSGEPVAETVSLESVPPPSEPPAEEPAEEPSAEPVGAAESGESDVAASAYDPNRRLIPVATGRSPD</sequence>
<dbReference type="OrthoDB" id="283723at2"/>
<dbReference type="RefSeq" id="WP_145359142.1">
    <property type="nucleotide sequence ID" value="NZ_CP036265.1"/>
</dbReference>
<evidence type="ECO:0000313" key="4">
    <source>
        <dbReference type="Proteomes" id="UP000318741"/>
    </source>
</evidence>
<evidence type="ECO:0000313" key="3">
    <source>
        <dbReference type="EMBL" id="QDT16298.1"/>
    </source>
</evidence>
<evidence type="ECO:0008006" key="5">
    <source>
        <dbReference type="Google" id="ProtNLM"/>
    </source>
</evidence>
<protein>
    <recommendedName>
        <fullName evidence="5">STAS domain-containing protein</fullName>
    </recommendedName>
</protein>
<keyword evidence="4" id="KW-1185">Reference proteome</keyword>
<feature type="transmembrane region" description="Helical" evidence="2">
    <location>
        <begin position="137"/>
        <end position="158"/>
    </location>
</feature>
<keyword evidence="2" id="KW-0472">Membrane</keyword>
<feature type="region of interest" description="Disordered" evidence="1">
    <location>
        <begin position="282"/>
        <end position="396"/>
    </location>
</feature>
<feature type="compositionally biased region" description="Low complexity" evidence="1">
    <location>
        <begin position="329"/>
        <end position="344"/>
    </location>
</feature>
<dbReference type="InterPro" id="IPR036513">
    <property type="entry name" value="STAS_dom_sf"/>
</dbReference>
<keyword evidence="2" id="KW-1133">Transmembrane helix</keyword>
<keyword evidence="2" id="KW-0812">Transmembrane</keyword>